<sequence length="65" mass="7623">KSCDLSFTYERKIDQFSSISWGQDGDKITQITNDTIVTINEAKLNFKYKINEDWTELSPNSEFRI</sequence>
<reference evidence="1" key="1">
    <citation type="journal article" date="2014" name="Front. Microbiol.">
        <title>High frequency of phylogenetically diverse reductive dehalogenase-homologous genes in deep subseafloor sedimentary metagenomes.</title>
        <authorList>
            <person name="Kawai M."/>
            <person name="Futagami T."/>
            <person name="Toyoda A."/>
            <person name="Takaki Y."/>
            <person name="Nishi S."/>
            <person name="Hori S."/>
            <person name="Arai W."/>
            <person name="Tsubouchi T."/>
            <person name="Morono Y."/>
            <person name="Uchiyama I."/>
            <person name="Ito T."/>
            <person name="Fujiyama A."/>
            <person name="Inagaki F."/>
            <person name="Takami H."/>
        </authorList>
    </citation>
    <scope>NUCLEOTIDE SEQUENCE</scope>
    <source>
        <strain evidence="1">Expedition CK06-06</strain>
    </source>
</reference>
<dbReference type="EMBL" id="BARU01015934">
    <property type="protein sequence ID" value="GAH56816.1"/>
    <property type="molecule type" value="Genomic_DNA"/>
</dbReference>
<name>X1GFY0_9ZZZZ</name>
<gene>
    <name evidence="1" type="ORF">S03H2_26996</name>
</gene>
<organism evidence="1">
    <name type="scientific">marine sediment metagenome</name>
    <dbReference type="NCBI Taxonomy" id="412755"/>
    <lineage>
        <taxon>unclassified sequences</taxon>
        <taxon>metagenomes</taxon>
        <taxon>ecological metagenomes</taxon>
    </lineage>
</organism>
<dbReference type="AlphaFoldDB" id="X1GFY0"/>
<accession>X1GFY0</accession>
<protein>
    <submittedName>
        <fullName evidence="1">Uncharacterized protein</fullName>
    </submittedName>
</protein>
<evidence type="ECO:0000313" key="1">
    <source>
        <dbReference type="EMBL" id="GAH56816.1"/>
    </source>
</evidence>
<proteinExistence type="predicted"/>
<feature type="non-terminal residue" evidence="1">
    <location>
        <position position="65"/>
    </location>
</feature>
<comment type="caution">
    <text evidence="1">The sequence shown here is derived from an EMBL/GenBank/DDBJ whole genome shotgun (WGS) entry which is preliminary data.</text>
</comment>
<feature type="non-terminal residue" evidence="1">
    <location>
        <position position="1"/>
    </location>
</feature>